<evidence type="ECO:0000313" key="3">
    <source>
        <dbReference type="EMBL" id="AHH11755.1"/>
    </source>
</evidence>
<name>W5SXX1_9SPIR</name>
<protein>
    <submittedName>
        <fullName evidence="3">Putative plasmid partition protein</fullName>
    </submittedName>
</protein>
<evidence type="ECO:0000259" key="1">
    <source>
        <dbReference type="Pfam" id="PF01672"/>
    </source>
</evidence>
<sequence length="216" mass="25060">MCVATHSLKGVTMSKKLDLQVQRRNLSNDINALSEGNNTNAILNSINANTIVDGQNSSLEYFRELKRKLMINLKDEIHAKIITMKILKEINDKELYLQDGYKTFSDFILEFNLARTQVYGYIRMASAISEGVLSEEYIIQNGIQNSLLFIRNTNSDTIKKSRVNPIKPLRFQLKNQDSYDFYKQNAKFTSFLMDELFKDKKDLLEEFMKKFKSLKG</sequence>
<proteinExistence type="predicted"/>
<dbReference type="Pfam" id="PF25882">
    <property type="entry name" value="Plasmid_parti_C"/>
    <property type="match status" value="1"/>
</dbReference>
<accession>W5SXX1</accession>
<dbReference type="InterPro" id="IPR002596">
    <property type="entry name" value="Plasmid_parti"/>
</dbReference>
<feature type="domain" description="Plasmid partition protein putative N-terminal" evidence="1">
    <location>
        <begin position="52"/>
        <end position="156"/>
    </location>
</feature>
<dbReference type="InterPro" id="IPR058551">
    <property type="entry name" value="Plasmid_parti_C"/>
</dbReference>
<dbReference type="HOGENOM" id="CLU_111029_0_0_12"/>
<dbReference type="Pfam" id="PF01672">
    <property type="entry name" value="Plasmid_parti_N"/>
    <property type="match status" value="1"/>
</dbReference>
<dbReference type="InterPro" id="IPR058550">
    <property type="entry name" value="Plasmid_parti_N"/>
</dbReference>
<evidence type="ECO:0000259" key="2">
    <source>
        <dbReference type="Pfam" id="PF25882"/>
    </source>
</evidence>
<reference evidence="3" key="1">
    <citation type="submission" date="2013-04" db="EMBL/GenBank/DDBJ databases">
        <title>Comparative Genomics of Relapsing Fever Spirochetes.</title>
        <authorList>
            <person name="Schwan T.G."/>
            <person name="Raffel S.J."/>
            <person name="Porcella S.F."/>
            <person name="Martens C.A."/>
            <person name="Bruno D.P."/>
            <person name="Ricklefs S.M."/>
            <person name="Barbian K.B."/>
        </authorList>
    </citation>
    <scope>NUCLEOTIDE SEQUENCE</scope>
    <source>
        <strain evidence="3">Co53</strain>
        <plasmid evidence="3">unnamed</plasmid>
    </source>
</reference>
<dbReference type="EMBL" id="CP005770">
    <property type="protein sequence ID" value="AHH11755.1"/>
    <property type="molecule type" value="Genomic_DNA"/>
</dbReference>
<dbReference type="NCBIfam" id="NF033725">
    <property type="entry name" value="borfam_49"/>
    <property type="match status" value="1"/>
</dbReference>
<keyword evidence="3" id="KW-0614">Plasmid</keyword>
<feature type="domain" description="Plasmid partition protein putative C-terminal" evidence="2">
    <location>
        <begin position="164"/>
        <end position="212"/>
    </location>
</feature>
<gene>
    <name evidence="3" type="ORF">BCO_0130004</name>
</gene>
<geneLocation type="plasmid" evidence="3">
    <name>unnamed</name>
</geneLocation>
<organism evidence="3">
    <name type="scientific">Borrelia coriaceae ATCC 43381</name>
    <dbReference type="NCBI Taxonomy" id="1408429"/>
    <lineage>
        <taxon>Bacteria</taxon>
        <taxon>Pseudomonadati</taxon>
        <taxon>Spirochaetota</taxon>
        <taxon>Spirochaetia</taxon>
        <taxon>Spirochaetales</taxon>
        <taxon>Borreliaceae</taxon>
        <taxon>Borrelia</taxon>
    </lineage>
</organism>
<dbReference type="AlphaFoldDB" id="W5SXX1"/>